<dbReference type="PROSITE" id="PS51257">
    <property type="entry name" value="PROKAR_LIPOPROTEIN"/>
    <property type="match status" value="1"/>
</dbReference>
<protein>
    <submittedName>
        <fullName evidence="1">LamG domain-containing protein</fullName>
    </submittedName>
</protein>
<dbReference type="Pfam" id="PF13385">
    <property type="entry name" value="Laminin_G_3"/>
    <property type="match status" value="1"/>
</dbReference>
<comment type="caution">
    <text evidence="1">The sequence shown here is derived from an EMBL/GenBank/DDBJ whole genome shotgun (WGS) entry which is preliminary data.</text>
</comment>
<accession>A0A437MSQ9</accession>
<evidence type="ECO:0000313" key="2">
    <source>
        <dbReference type="Proteomes" id="UP000282759"/>
    </source>
</evidence>
<dbReference type="InterPro" id="IPR013320">
    <property type="entry name" value="ConA-like_dom_sf"/>
</dbReference>
<dbReference type="Gene3D" id="1.20.1270.90">
    <property type="entry name" value="AF1782-like"/>
    <property type="match status" value="1"/>
</dbReference>
<dbReference type="EMBL" id="SACK01000004">
    <property type="protein sequence ID" value="RVU00691.1"/>
    <property type="molecule type" value="Genomic_DNA"/>
</dbReference>
<dbReference type="AlphaFoldDB" id="A0A437MSQ9"/>
<dbReference type="OrthoDB" id="9814380at2"/>
<evidence type="ECO:0000313" key="1">
    <source>
        <dbReference type="EMBL" id="RVU00691.1"/>
    </source>
</evidence>
<dbReference type="Proteomes" id="UP000282759">
    <property type="component" value="Unassembled WGS sequence"/>
</dbReference>
<sequence>MKTLKNTLSKTVYVIALLTILSACKKEDKKDSIPGSVTDITEAIASANELYTEAVEGKMAGNYAVGSKAEFKKAIDLATLVKDNGTYNQREVNNATANLNRAITAFQSRIIQDVSADNLIAQWRFTGNADDVSGNGHNGTFMTGIIGPGTAPVDGKTLPKLIADRFNEQNSALEFDNGAYVEVPFTADLNPKAFTISLWIRRRVTFADNYMLSLNTYNGFKFQLQGNNFLFLTIHADNGYKDVDSNPGVIPENAWTFATVSYTNGTMKFYINDKLVKTVPVTGTPVTLSTPVNLVIGQSLPKSILNFTDQTSPFYYWGAAYFKGDLDDIRFYNKALSDAEVLSIYTMEKPD</sequence>
<name>A0A437MSQ9_9SPHI</name>
<reference evidence="1 2" key="1">
    <citation type="submission" date="2019-01" db="EMBL/GenBank/DDBJ databases">
        <authorList>
            <person name="Chen W.-M."/>
        </authorList>
    </citation>
    <scope>NUCLEOTIDE SEQUENCE [LARGE SCALE GENOMIC DNA]</scope>
    <source>
        <strain evidence="1 2">YBJ-36</strain>
    </source>
</reference>
<dbReference type="GO" id="GO:0005975">
    <property type="term" value="P:carbohydrate metabolic process"/>
    <property type="evidence" value="ECO:0007669"/>
    <property type="project" value="UniProtKB-ARBA"/>
</dbReference>
<dbReference type="GO" id="GO:0004553">
    <property type="term" value="F:hydrolase activity, hydrolyzing O-glycosyl compounds"/>
    <property type="evidence" value="ECO:0007669"/>
    <property type="project" value="UniProtKB-ARBA"/>
</dbReference>
<keyword evidence="2" id="KW-1185">Reference proteome</keyword>
<dbReference type="Gene3D" id="2.60.120.200">
    <property type="match status" value="1"/>
</dbReference>
<dbReference type="RefSeq" id="WP_127705105.1">
    <property type="nucleotide sequence ID" value="NZ_SACK01000004.1"/>
</dbReference>
<proteinExistence type="predicted"/>
<gene>
    <name evidence="1" type="ORF">EOD41_11890</name>
</gene>
<dbReference type="SUPFAM" id="SSF49899">
    <property type="entry name" value="Concanavalin A-like lectins/glucanases"/>
    <property type="match status" value="1"/>
</dbReference>
<organism evidence="1 2">
    <name type="scientific">Mucilaginibacter limnophilus</name>
    <dbReference type="NCBI Taxonomy" id="1932778"/>
    <lineage>
        <taxon>Bacteria</taxon>
        <taxon>Pseudomonadati</taxon>
        <taxon>Bacteroidota</taxon>
        <taxon>Sphingobacteriia</taxon>
        <taxon>Sphingobacteriales</taxon>
        <taxon>Sphingobacteriaceae</taxon>
        <taxon>Mucilaginibacter</taxon>
    </lineage>
</organism>